<sequence length="255" mass="30325">MNKLQTFIISLLLIGCCGETELPKNRLKGEVKMLTEYNVRIVYDSINNPIRDTISVVKRNYNDRNQIVERNEDFTFSDETMNITYEYNRCNRLEKERVKMSFDSSVVDVDYIYKGSLLKQTISESSRDSITFEQIGFYKYNTDKKLIENSTAQLFIDLKTGDTIKNSLQIDKYNQNEVVIESEIKYQEKPTKNGRTEYFYKAEDLIKTLEYNQNDSLIATYRFEYKKDQIGNWIERKTFKNDKLNSIKMWNIVYK</sequence>
<evidence type="ECO:0000313" key="2">
    <source>
        <dbReference type="Proteomes" id="UP001149142"/>
    </source>
</evidence>
<accession>A0ABT4S0S9</accession>
<protein>
    <recommendedName>
        <fullName evidence="3">DUF4595 domain-containing protein</fullName>
    </recommendedName>
</protein>
<evidence type="ECO:0000313" key="1">
    <source>
        <dbReference type="EMBL" id="MDA0177370.1"/>
    </source>
</evidence>
<organism evidence="1 2">
    <name type="scientific">Mesoflavibacter profundi</name>
    <dbReference type="NCBI Taxonomy" id="2708110"/>
    <lineage>
        <taxon>Bacteria</taxon>
        <taxon>Pseudomonadati</taxon>
        <taxon>Bacteroidota</taxon>
        <taxon>Flavobacteriia</taxon>
        <taxon>Flavobacteriales</taxon>
        <taxon>Flavobacteriaceae</taxon>
        <taxon>Mesoflavibacter</taxon>
    </lineage>
</organism>
<reference evidence="1" key="1">
    <citation type="submission" date="2022-11" db="EMBL/GenBank/DDBJ databases">
        <title>Refractory cell wall polysaccharides provide important carbon source for microbial heterotrophs in the hadal ocean.</title>
        <authorList>
            <person name="Zhu X."/>
        </authorList>
    </citation>
    <scope>NUCLEOTIDE SEQUENCE</scope>
    <source>
        <strain evidence="1">MTRN7</strain>
    </source>
</reference>
<keyword evidence="2" id="KW-1185">Reference proteome</keyword>
<dbReference type="Proteomes" id="UP001149142">
    <property type="component" value="Unassembled WGS sequence"/>
</dbReference>
<proteinExistence type="predicted"/>
<dbReference type="EMBL" id="JAPFGC010000002">
    <property type="protein sequence ID" value="MDA0177370.1"/>
    <property type="molecule type" value="Genomic_DNA"/>
</dbReference>
<dbReference type="RefSeq" id="WP_106686634.1">
    <property type="nucleotide sequence ID" value="NZ_JAPFGC010000002.1"/>
</dbReference>
<comment type="caution">
    <text evidence="1">The sequence shown here is derived from an EMBL/GenBank/DDBJ whole genome shotgun (WGS) entry which is preliminary data.</text>
</comment>
<gene>
    <name evidence="1" type="ORF">OOZ35_07705</name>
</gene>
<name>A0ABT4S0S9_9FLAO</name>
<evidence type="ECO:0008006" key="3">
    <source>
        <dbReference type="Google" id="ProtNLM"/>
    </source>
</evidence>
<dbReference type="PROSITE" id="PS51257">
    <property type="entry name" value="PROKAR_LIPOPROTEIN"/>
    <property type="match status" value="1"/>
</dbReference>